<evidence type="ECO:0008006" key="4">
    <source>
        <dbReference type="Google" id="ProtNLM"/>
    </source>
</evidence>
<name>A0A7U3ZMH2_RUNSL</name>
<dbReference type="InterPro" id="IPR011250">
    <property type="entry name" value="OMP/PagP_B-barrel"/>
</dbReference>
<dbReference type="Proteomes" id="UP000000493">
    <property type="component" value="Chromosome"/>
</dbReference>
<reference evidence="3" key="1">
    <citation type="submission" date="2011-06" db="EMBL/GenBank/DDBJ databases">
        <title>The complete genome of chromosome of Runella slithyformis DSM 19594.</title>
        <authorList>
            <consortium name="US DOE Joint Genome Institute (JGI-PGF)"/>
            <person name="Lucas S."/>
            <person name="Han J."/>
            <person name="Lapidus A."/>
            <person name="Bruce D."/>
            <person name="Goodwin L."/>
            <person name="Pitluck S."/>
            <person name="Peters L."/>
            <person name="Kyrpides N."/>
            <person name="Mavromatis K."/>
            <person name="Ivanova N."/>
            <person name="Ovchinnikova G."/>
            <person name="Zhang X."/>
            <person name="Misra M."/>
            <person name="Detter J.C."/>
            <person name="Tapia R."/>
            <person name="Han C."/>
            <person name="Land M."/>
            <person name="Hauser L."/>
            <person name="Markowitz V."/>
            <person name="Cheng J.-F."/>
            <person name="Hugenholtz P."/>
            <person name="Woyke T."/>
            <person name="Wu D."/>
            <person name="Tindall B."/>
            <person name="Faehrich R."/>
            <person name="Brambilla E."/>
            <person name="Klenk H.-P."/>
            <person name="Eisen J.A."/>
        </authorList>
    </citation>
    <scope>NUCLEOTIDE SEQUENCE [LARGE SCALE GENOMIC DNA]</scope>
    <source>
        <strain evidence="3">ATCC 29530 / DSM 19594 / LMG 11500 / NCIMB 11436 / LSU 4</strain>
    </source>
</reference>
<accession>A0A7U3ZMH2</accession>
<evidence type="ECO:0000313" key="2">
    <source>
        <dbReference type="EMBL" id="AEI49941.1"/>
    </source>
</evidence>
<keyword evidence="1" id="KW-0732">Signal</keyword>
<feature type="chain" id="PRO_5030945865" description="Outer membrane protein beta-barrel domain-containing protein" evidence="1">
    <location>
        <begin position="23"/>
        <end position="225"/>
    </location>
</feature>
<dbReference type="KEGG" id="rsi:Runsl_3580"/>
<evidence type="ECO:0000256" key="1">
    <source>
        <dbReference type="SAM" id="SignalP"/>
    </source>
</evidence>
<sequence length="225" mass="25006">MKNMKRIMCLAIALAFAGELFAQQVIERRELFKRPSPYERYTTYRVSVTGGLGMPAGTFGTYMDKTTLRNYNIALDFVFPKTNVSAGVSIGSQYFQNRIGRQLYSSDNQDVSAVQTRTFSAIPVILTGSYHVGNVNALIRPYVQVGVGGAFAELINYWGTIPTGDNGFRFVAQAGAGVRVLFKKQGKLGLEAGATYQHMPFEFANEGIKDASTLNARVGFFYRWW</sequence>
<dbReference type="Gene3D" id="2.40.160.20">
    <property type="match status" value="1"/>
</dbReference>
<organism evidence="2 3">
    <name type="scientific">Runella slithyformis (strain ATCC 29530 / DSM 19594 / LMG 11500 / NCIMB 11436 / LSU 4)</name>
    <dbReference type="NCBI Taxonomy" id="761193"/>
    <lineage>
        <taxon>Bacteria</taxon>
        <taxon>Pseudomonadati</taxon>
        <taxon>Bacteroidota</taxon>
        <taxon>Cytophagia</taxon>
        <taxon>Cytophagales</taxon>
        <taxon>Spirosomataceae</taxon>
        <taxon>Runella</taxon>
    </lineage>
</organism>
<protein>
    <recommendedName>
        <fullName evidence="4">Outer membrane protein beta-barrel domain-containing protein</fullName>
    </recommendedName>
</protein>
<feature type="signal peptide" evidence="1">
    <location>
        <begin position="1"/>
        <end position="22"/>
    </location>
</feature>
<proteinExistence type="predicted"/>
<evidence type="ECO:0000313" key="3">
    <source>
        <dbReference type="Proteomes" id="UP000000493"/>
    </source>
</evidence>
<dbReference type="SUPFAM" id="SSF56925">
    <property type="entry name" value="OMPA-like"/>
    <property type="match status" value="1"/>
</dbReference>
<gene>
    <name evidence="2" type="ordered locus">Runsl_3580</name>
</gene>
<reference evidence="2 3" key="2">
    <citation type="journal article" date="2012" name="Stand. Genomic Sci.">
        <title>Complete genome sequence of the aquatic bacterium Runella slithyformis type strain (LSU 4(T)).</title>
        <authorList>
            <person name="Copeland A."/>
            <person name="Zhang X."/>
            <person name="Misra M."/>
            <person name="Lapidus A."/>
            <person name="Nolan M."/>
            <person name="Lucas S."/>
            <person name="Deshpande S."/>
            <person name="Cheng J.F."/>
            <person name="Tapia R."/>
            <person name="Goodwin L.A."/>
            <person name="Pitluck S."/>
            <person name="Liolios K."/>
            <person name="Pagani I."/>
            <person name="Ivanova N."/>
            <person name="Mikhailova N."/>
            <person name="Pati A."/>
            <person name="Chen A."/>
            <person name="Palaniappan K."/>
            <person name="Land M."/>
            <person name="Hauser L."/>
            <person name="Pan C."/>
            <person name="Jeffries C.D."/>
            <person name="Detter J.C."/>
            <person name="Brambilla E.M."/>
            <person name="Rohde M."/>
            <person name="Djao O.D."/>
            <person name="Goker M."/>
            <person name="Sikorski J."/>
            <person name="Tindall B.J."/>
            <person name="Woyke T."/>
            <person name="Bristow J."/>
            <person name="Eisen J.A."/>
            <person name="Markowitz V."/>
            <person name="Hugenholtz P."/>
            <person name="Kyrpides N.C."/>
            <person name="Klenk H.P."/>
            <person name="Mavromatis K."/>
        </authorList>
    </citation>
    <scope>NUCLEOTIDE SEQUENCE [LARGE SCALE GENOMIC DNA]</scope>
    <source>
        <strain evidence="3">ATCC 29530 / DSM 19594 / LMG 11500 / NCIMB 11436 / LSU 4</strain>
    </source>
</reference>
<keyword evidence="3" id="KW-1185">Reference proteome</keyword>
<dbReference type="AlphaFoldDB" id="A0A7U3ZMH2"/>
<dbReference type="EMBL" id="CP002859">
    <property type="protein sequence ID" value="AEI49941.1"/>
    <property type="molecule type" value="Genomic_DNA"/>
</dbReference>